<reference evidence="3" key="2">
    <citation type="submission" date="2020-09" db="EMBL/GenBank/DDBJ databases">
        <authorList>
            <person name="Sun Q."/>
            <person name="Zhou Y."/>
        </authorList>
    </citation>
    <scope>NUCLEOTIDE SEQUENCE</scope>
    <source>
        <strain evidence="3">CGMCC 1.12997</strain>
    </source>
</reference>
<feature type="domain" description="Ice-binding protein C-terminal" evidence="2">
    <location>
        <begin position="139"/>
        <end position="162"/>
    </location>
</feature>
<protein>
    <recommendedName>
        <fullName evidence="2">Ice-binding protein C-terminal domain-containing protein</fullName>
    </recommendedName>
</protein>
<reference evidence="3" key="1">
    <citation type="journal article" date="2014" name="Int. J. Syst. Evol. Microbiol.">
        <title>Complete genome sequence of Corynebacterium casei LMG S-19264T (=DSM 44701T), isolated from a smear-ripened cheese.</title>
        <authorList>
            <consortium name="US DOE Joint Genome Institute (JGI-PGF)"/>
            <person name="Walter F."/>
            <person name="Albersmeier A."/>
            <person name="Kalinowski J."/>
            <person name="Ruckert C."/>
        </authorList>
    </citation>
    <scope>NUCLEOTIDE SEQUENCE</scope>
    <source>
        <strain evidence="3">CGMCC 1.12997</strain>
    </source>
</reference>
<name>A0A917HPG9_9BACT</name>
<gene>
    <name evidence="3" type="ORF">GCM10011585_30880</name>
</gene>
<dbReference type="NCBIfam" id="TIGR02595">
    <property type="entry name" value="PEP_CTERM"/>
    <property type="match status" value="1"/>
</dbReference>
<feature type="chain" id="PRO_5037999986" description="Ice-binding protein C-terminal domain-containing protein" evidence="1">
    <location>
        <begin position="25"/>
        <end position="168"/>
    </location>
</feature>
<organism evidence="3 4">
    <name type="scientific">Edaphobacter dinghuensis</name>
    <dbReference type="NCBI Taxonomy" id="1560005"/>
    <lineage>
        <taxon>Bacteria</taxon>
        <taxon>Pseudomonadati</taxon>
        <taxon>Acidobacteriota</taxon>
        <taxon>Terriglobia</taxon>
        <taxon>Terriglobales</taxon>
        <taxon>Acidobacteriaceae</taxon>
        <taxon>Edaphobacter</taxon>
    </lineage>
</organism>
<dbReference type="InterPro" id="IPR013424">
    <property type="entry name" value="Ice-binding_C"/>
</dbReference>
<feature type="signal peptide" evidence="1">
    <location>
        <begin position="1"/>
        <end position="24"/>
    </location>
</feature>
<sequence length="168" mass="17346">MRYSPLLSSLALLTVLAIAASAHADTFNFAATGSSGPFSGSGTLTASLQSGGEYLISGIMGTGVTGLIAPGNFHGNDNLLFPAATPTLDSHGFSFTEINGPDHYDVNIFNNGDGYFAFLDDEDNFTQTVPVTFSLATAATPEPSTLLLLGTGILGLAGITRRKFFSAS</sequence>
<dbReference type="AlphaFoldDB" id="A0A917HPG9"/>
<dbReference type="Proteomes" id="UP000647241">
    <property type="component" value="Unassembled WGS sequence"/>
</dbReference>
<keyword evidence="1" id="KW-0732">Signal</keyword>
<dbReference type="Pfam" id="PF07589">
    <property type="entry name" value="PEP-CTERM"/>
    <property type="match status" value="1"/>
</dbReference>
<comment type="caution">
    <text evidence="3">The sequence shown here is derived from an EMBL/GenBank/DDBJ whole genome shotgun (WGS) entry which is preliminary data.</text>
</comment>
<evidence type="ECO:0000313" key="3">
    <source>
        <dbReference type="EMBL" id="GGG84891.1"/>
    </source>
</evidence>
<keyword evidence="4" id="KW-1185">Reference proteome</keyword>
<evidence type="ECO:0000313" key="4">
    <source>
        <dbReference type="Proteomes" id="UP000647241"/>
    </source>
</evidence>
<evidence type="ECO:0000256" key="1">
    <source>
        <dbReference type="SAM" id="SignalP"/>
    </source>
</evidence>
<accession>A0A917HPG9</accession>
<dbReference type="EMBL" id="BMGT01000003">
    <property type="protein sequence ID" value="GGG84891.1"/>
    <property type="molecule type" value="Genomic_DNA"/>
</dbReference>
<evidence type="ECO:0000259" key="2">
    <source>
        <dbReference type="Pfam" id="PF07589"/>
    </source>
</evidence>
<dbReference type="RefSeq" id="WP_188555057.1">
    <property type="nucleotide sequence ID" value="NZ_BMGT01000003.1"/>
</dbReference>
<proteinExistence type="predicted"/>